<sequence length="316" mass="34704">MGKIAFVFPGQGAQVAGMAKDFYDTFPESKEVFDIAEQELDFDIKKICFEENEDINKTEYTQAAILTASTAIMKAVELRNVKPDYTAGLSLGEFSALVANGTLSFKDAVKVVRKRGLYMENEVPAGQGTMAAIIGVDTEEIEKICEQVTKETGKPVEPANYNCPGQIVISGETSAVVLAKERLDEAGARKTVLLKVSGPFHSVMLEGVEEKLREEFKTVAFHEGTTPYVSSVNAKTIAPDASRDEIKTLLEKQVHVSVRWQQAVETLLEEGVDTFIEIGPGKTLSGFIKRISKKVKIINIKSISDLDKLDMIKENC</sequence>
<dbReference type="InterPro" id="IPR004410">
    <property type="entry name" value="Malonyl_CoA-ACP_transAc_FabD"/>
</dbReference>
<comment type="similarity">
    <text evidence="4">Belongs to the fabD family.</text>
</comment>
<dbReference type="InterPro" id="IPR001227">
    <property type="entry name" value="Ac_transferase_dom_sf"/>
</dbReference>
<dbReference type="SUPFAM" id="SSF52151">
    <property type="entry name" value="FabD/lysophospholipase-like"/>
    <property type="match status" value="1"/>
</dbReference>
<dbReference type="STRING" id="29364.SAMN04487772_1139"/>
<dbReference type="SUPFAM" id="SSF55048">
    <property type="entry name" value="Probable ACP-binding domain of malonyl-CoA ACP transacylase"/>
    <property type="match status" value="1"/>
</dbReference>
<evidence type="ECO:0000313" key="7">
    <source>
        <dbReference type="EMBL" id="SET27298.1"/>
    </source>
</evidence>
<evidence type="ECO:0000256" key="2">
    <source>
        <dbReference type="ARBA" id="ARBA00023315"/>
    </source>
</evidence>
<evidence type="ECO:0000256" key="4">
    <source>
        <dbReference type="PIRNR" id="PIRNR000446"/>
    </source>
</evidence>
<dbReference type="Pfam" id="PF00698">
    <property type="entry name" value="Acyl_transf_1"/>
    <property type="match status" value="1"/>
</dbReference>
<dbReference type="GO" id="GO:0006633">
    <property type="term" value="P:fatty acid biosynthetic process"/>
    <property type="evidence" value="ECO:0007669"/>
    <property type="project" value="TreeGrafter"/>
</dbReference>
<reference evidence="7 8" key="1">
    <citation type="submission" date="2016-10" db="EMBL/GenBank/DDBJ databases">
        <authorList>
            <person name="de Groot N.N."/>
        </authorList>
    </citation>
    <scope>NUCLEOTIDE SEQUENCE [LARGE SCALE GENOMIC DNA]</scope>
    <source>
        <strain evidence="7 8">DSM 1801</strain>
    </source>
</reference>
<dbReference type="InterPro" id="IPR050858">
    <property type="entry name" value="Mal-CoA-ACP_Trans/PKS_FabD"/>
</dbReference>
<dbReference type="OrthoDB" id="9805460at2"/>
<feature type="active site" evidence="5">
    <location>
        <position position="90"/>
    </location>
</feature>
<dbReference type="PIRSF" id="PIRSF000446">
    <property type="entry name" value="Mct"/>
    <property type="match status" value="1"/>
</dbReference>
<name>A0A1I0D5V3_9FIRM</name>
<dbReference type="InterPro" id="IPR016036">
    <property type="entry name" value="Malonyl_transacylase_ACP-bd"/>
</dbReference>
<dbReference type="InterPro" id="IPR014043">
    <property type="entry name" value="Acyl_transferase_dom"/>
</dbReference>
<dbReference type="EMBL" id="FOHN01000013">
    <property type="protein sequence ID" value="SET27298.1"/>
    <property type="molecule type" value="Genomic_DNA"/>
</dbReference>
<dbReference type="GO" id="GO:0004314">
    <property type="term" value="F:[acyl-carrier-protein] S-malonyltransferase activity"/>
    <property type="evidence" value="ECO:0007669"/>
    <property type="project" value="UniProtKB-EC"/>
</dbReference>
<dbReference type="InterPro" id="IPR024925">
    <property type="entry name" value="Malonyl_CoA-ACP_transAc"/>
</dbReference>
<feature type="domain" description="Malonyl-CoA:ACP transacylase (MAT)" evidence="6">
    <location>
        <begin position="7"/>
        <end position="299"/>
    </location>
</feature>
<dbReference type="Proteomes" id="UP000199800">
    <property type="component" value="Unassembled WGS sequence"/>
</dbReference>
<dbReference type="PANTHER" id="PTHR42681">
    <property type="entry name" value="MALONYL-COA-ACYL CARRIER PROTEIN TRANSACYLASE, MITOCHONDRIAL"/>
    <property type="match status" value="1"/>
</dbReference>
<dbReference type="Gene3D" id="3.40.366.10">
    <property type="entry name" value="Malonyl-Coenzyme A Acyl Carrier Protein, domain 2"/>
    <property type="match status" value="1"/>
</dbReference>
<proteinExistence type="inferred from homology"/>
<keyword evidence="8" id="KW-1185">Reference proteome</keyword>
<feature type="active site" evidence="5">
    <location>
        <position position="201"/>
    </location>
</feature>
<dbReference type="EC" id="2.3.1.39" evidence="4"/>
<comment type="catalytic activity">
    <reaction evidence="3 4">
        <text>holo-[ACP] + malonyl-CoA = malonyl-[ACP] + CoA</text>
        <dbReference type="Rhea" id="RHEA:41792"/>
        <dbReference type="Rhea" id="RHEA-COMP:9623"/>
        <dbReference type="Rhea" id="RHEA-COMP:9685"/>
        <dbReference type="ChEBI" id="CHEBI:57287"/>
        <dbReference type="ChEBI" id="CHEBI:57384"/>
        <dbReference type="ChEBI" id="CHEBI:64479"/>
        <dbReference type="ChEBI" id="CHEBI:78449"/>
        <dbReference type="EC" id="2.3.1.39"/>
    </reaction>
</comment>
<organism evidence="7 8">
    <name type="scientific">[Clostridium] polysaccharolyticum</name>
    <dbReference type="NCBI Taxonomy" id="29364"/>
    <lineage>
        <taxon>Bacteria</taxon>
        <taxon>Bacillati</taxon>
        <taxon>Bacillota</taxon>
        <taxon>Clostridia</taxon>
        <taxon>Lachnospirales</taxon>
        <taxon>Lachnospiraceae</taxon>
    </lineage>
</organism>
<dbReference type="PANTHER" id="PTHR42681:SF1">
    <property type="entry name" value="MALONYL-COA-ACYL CARRIER PROTEIN TRANSACYLASE, MITOCHONDRIAL"/>
    <property type="match status" value="1"/>
</dbReference>
<dbReference type="GO" id="GO:0005829">
    <property type="term" value="C:cytosol"/>
    <property type="evidence" value="ECO:0007669"/>
    <property type="project" value="TreeGrafter"/>
</dbReference>
<dbReference type="InterPro" id="IPR016035">
    <property type="entry name" value="Acyl_Trfase/lysoPLipase"/>
</dbReference>
<gene>
    <name evidence="7" type="ORF">SAMN04487772_1139</name>
</gene>
<evidence type="ECO:0000259" key="6">
    <source>
        <dbReference type="SMART" id="SM00827"/>
    </source>
</evidence>
<dbReference type="AlphaFoldDB" id="A0A1I0D5V3"/>
<dbReference type="RefSeq" id="WP_092477995.1">
    <property type="nucleotide sequence ID" value="NZ_FOHN01000013.1"/>
</dbReference>
<evidence type="ECO:0000256" key="5">
    <source>
        <dbReference type="PIRSR" id="PIRSR000446-1"/>
    </source>
</evidence>
<evidence type="ECO:0000313" key="8">
    <source>
        <dbReference type="Proteomes" id="UP000199800"/>
    </source>
</evidence>
<accession>A0A1I0D5V3</accession>
<dbReference type="SMART" id="SM00827">
    <property type="entry name" value="PKS_AT"/>
    <property type="match status" value="1"/>
</dbReference>
<keyword evidence="2 4" id="KW-0012">Acyltransferase</keyword>
<keyword evidence="1 4" id="KW-0808">Transferase</keyword>
<dbReference type="NCBIfam" id="TIGR00128">
    <property type="entry name" value="fabD"/>
    <property type="match status" value="1"/>
</dbReference>
<evidence type="ECO:0000256" key="3">
    <source>
        <dbReference type="ARBA" id="ARBA00048462"/>
    </source>
</evidence>
<dbReference type="FunFam" id="3.30.70.250:FF:000001">
    <property type="entry name" value="Malonyl CoA-acyl carrier protein transacylase"/>
    <property type="match status" value="1"/>
</dbReference>
<protein>
    <recommendedName>
        <fullName evidence="4">Malonyl CoA-acyl carrier protein transacylase</fullName>
        <ecNumber evidence="4">2.3.1.39</ecNumber>
    </recommendedName>
</protein>
<dbReference type="Gene3D" id="3.30.70.250">
    <property type="entry name" value="Malonyl-CoA ACP transacylase, ACP-binding"/>
    <property type="match status" value="1"/>
</dbReference>
<evidence type="ECO:0000256" key="1">
    <source>
        <dbReference type="ARBA" id="ARBA00022679"/>
    </source>
</evidence>